<dbReference type="Pfam" id="PF24236">
    <property type="entry name" value="Tea_helical"/>
    <property type="match status" value="5"/>
</dbReference>
<evidence type="ECO:0000259" key="2">
    <source>
        <dbReference type="Pfam" id="PF22884"/>
    </source>
</evidence>
<feature type="domain" description="Telomere ends associated alpha-helical" evidence="4">
    <location>
        <begin position="450"/>
        <end position="514"/>
    </location>
</feature>
<feature type="compositionally biased region" description="Polar residues" evidence="1">
    <location>
        <begin position="1926"/>
        <end position="1947"/>
    </location>
</feature>
<reference evidence="5 6" key="1">
    <citation type="journal article" date="2007" name="Nature">
        <title>Evolution of genes and genomes on the Drosophila phylogeny.</title>
        <authorList>
            <consortium name="Drosophila 12 Genomes Consortium"/>
            <person name="Clark A.G."/>
            <person name="Eisen M.B."/>
            <person name="Smith D.R."/>
            <person name="Bergman C.M."/>
            <person name="Oliver B."/>
            <person name="Markow T.A."/>
            <person name="Kaufman T.C."/>
            <person name="Kellis M."/>
            <person name="Gelbart W."/>
            <person name="Iyer V.N."/>
            <person name="Pollard D.A."/>
            <person name="Sackton T.B."/>
            <person name="Larracuente A.M."/>
            <person name="Singh N.D."/>
            <person name="Abad J.P."/>
            <person name="Abt D.N."/>
            <person name="Adryan B."/>
            <person name="Aguade M."/>
            <person name="Akashi H."/>
            <person name="Anderson W.W."/>
            <person name="Aquadro C.F."/>
            <person name="Ardell D.H."/>
            <person name="Arguello R."/>
            <person name="Artieri C.G."/>
            <person name="Barbash D.A."/>
            <person name="Barker D."/>
            <person name="Barsanti P."/>
            <person name="Batterham P."/>
            <person name="Batzoglou S."/>
            <person name="Begun D."/>
            <person name="Bhutkar A."/>
            <person name="Blanco E."/>
            <person name="Bosak S.A."/>
            <person name="Bradley R.K."/>
            <person name="Brand A.D."/>
            <person name="Brent M.R."/>
            <person name="Brooks A.N."/>
            <person name="Brown R.H."/>
            <person name="Butlin R.K."/>
            <person name="Caggese C."/>
            <person name="Calvi B.R."/>
            <person name="Bernardo de Carvalho A."/>
            <person name="Caspi A."/>
            <person name="Castrezana S."/>
            <person name="Celniker S.E."/>
            <person name="Chang J.L."/>
            <person name="Chapple C."/>
            <person name="Chatterji S."/>
            <person name="Chinwalla A."/>
            <person name="Civetta A."/>
            <person name="Clifton S.W."/>
            <person name="Comeron J.M."/>
            <person name="Costello J.C."/>
            <person name="Coyne J.A."/>
            <person name="Daub J."/>
            <person name="David R.G."/>
            <person name="Delcher A.L."/>
            <person name="Delehaunty K."/>
            <person name="Do C.B."/>
            <person name="Ebling H."/>
            <person name="Edwards K."/>
            <person name="Eickbush T."/>
            <person name="Evans J.D."/>
            <person name="Filipski A."/>
            <person name="Findeiss S."/>
            <person name="Freyhult E."/>
            <person name="Fulton L."/>
            <person name="Fulton R."/>
            <person name="Garcia A.C."/>
            <person name="Gardiner A."/>
            <person name="Garfield D.A."/>
            <person name="Garvin B.E."/>
            <person name="Gibson G."/>
            <person name="Gilbert D."/>
            <person name="Gnerre S."/>
            <person name="Godfrey J."/>
            <person name="Good R."/>
            <person name="Gotea V."/>
            <person name="Gravely B."/>
            <person name="Greenberg A.J."/>
            <person name="Griffiths-Jones S."/>
            <person name="Gross S."/>
            <person name="Guigo R."/>
            <person name="Gustafson E.A."/>
            <person name="Haerty W."/>
            <person name="Hahn M.W."/>
            <person name="Halligan D.L."/>
            <person name="Halpern A.L."/>
            <person name="Halter G.M."/>
            <person name="Han M.V."/>
            <person name="Heger A."/>
            <person name="Hillier L."/>
            <person name="Hinrichs A.S."/>
            <person name="Holmes I."/>
            <person name="Hoskins R.A."/>
            <person name="Hubisz M.J."/>
            <person name="Hultmark D."/>
            <person name="Huntley M.A."/>
            <person name="Jaffe D.B."/>
            <person name="Jagadeeshan S."/>
            <person name="Jeck W.R."/>
            <person name="Johnson J."/>
            <person name="Jones C.D."/>
            <person name="Jordan W.C."/>
            <person name="Karpen G.H."/>
            <person name="Kataoka E."/>
            <person name="Keightley P.D."/>
            <person name="Kheradpour P."/>
            <person name="Kirkness E.F."/>
            <person name="Koerich L.B."/>
            <person name="Kristiansen K."/>
            <person name="Kudrna D."/>
            <person name="Kulathinal R.J."/>
            <person name="Kumar S."/>
            <person name="Kwok R."/>
            <person name="Lander E."/>
            <person name="Langley C.H."/>
            <person name="Lapoint R."/>
            <person name="Lazzaro B.P."/>
            <person name="Lee S.J."/>
            <person name="Levesque L."/>
            <person name="Li R."/>
            <person name="Lin C.F."/>
            <person name="Lin M.F."/>
            <person name="Lindblad-Toh K."/>
            <person name="Llopart A."/>
            <person name="Long M."/>
            <person name="Low L."/>
            <person name="Lozovsky E."/>
            <person name="Lu J."/>
            <person name="Luo M."/>
            <person name="Machado C.A."/>
            <person name="Makalowski W."/>
            <person name="Marzo M."/>
            <person name="Matsuda M."/>
            <person name="Matzkin L."/>
            <person name="McAllister B."/>
            <person name="McBride C.S."/>
            <person name="McKernan B."/>
            <person name="McKernan K."/>
            <person name="Mendez-Lago M."/>
            <person name="Minx P."/>
            <person name="Mollenhauer M.U."/>
            <person name="Montooth K."/>
            <person name="Mount S.M."/>
            <person name="Mu X."/>
            <person name="Myers E."/>
            <person name="Negre B."/>
            <person name="Newfeld S."/>
            <person name="Nielsen R."/>
            <person name="Noor M.A."/>
            <person name="O'Grady P."/>
            <person name="Pachter L."/>
            <person name="Papaceit M."/>
            <person name="Parisi M.J."/>
            <person name="Parisi M."/>
            <person name="Parts L."/>
            <person name="Pedersen J.S."/>
            <person name="Pesole G."/>
            <person name="Phillippy A.M."/>
            <person name="Ponting C.P."/>
            <person name="Pop M."/>
            <person name="Porcelli D."/>
            <person name="Powell J.R."/>
            <person name="Prohaska S."/>
            <person name="Pruitt K."/>
            <person name="Puig M."/>
            <person name="Quesneville H."/>
            <person name="Ram K.R."/>
            <person name="Rand D."/>
            <person name="Rasmussen M.D."/>
            <person name="Reed L.K."/>
            <person name="Reenan R."/>
            <person name="Reily A."/>
            <person name="Remington K.A."/>
            <person name="Rieger T.T."/>
            <person name="Ritchie M.G."/>
            <person name="Robin C."/>
            <person name="Rogers Y.H."/>
            <person name="Rohde C."/>
            <person name="Rozas J."/>
            <person name="Rubenfield M.J."/>
            <person name="Ruiz A."/>
            <person name="Russo S."/>
            <person name="Salzberg S.L."/>
            <person name="Sanchez-Gracia A."/>
            <person name="Saranga D.J."/>
            <person name="Sato H."/>
            <person name="Schaeffer S.W."/>
            <person name="Schatz M.C."/>
            <person name="Schlenke T."/>
            <person name="Schwartz R."/>
            <person name="Segarra C."/>
            <person name="Singh R.S."/>
            <person name="Sirot L."/>
            <person name="Sirota M."/>
            <person name="Sisneros N.B."/>
            <person name="Smith C.D."/>
            <person name="Smith T.F."/>
            <person name="Spieth J."/>
            <person name="Stage D.E."/>
            <person name="Stark A."/>
            <person name="Stephan W."/>
            <person name="Strausberg R.L."/>
            <person name="Strempel S."/>
            <person name="Sturgill D."/>
            <person name="Sutton G."/>
            <person name="Sutton G.G."/>
            <person name="Tao W."/>
            <person name="Teichmann S."/>
            <person name="Tobari Y.N."/>
            <person name="Tomimura Y."/>
            <person name="Tsolas J.M."/>
            <person name="Valente V.L."/>
            <person name="Venter E."/>
            <person name="Venter J.C."/>
            <person name="Vicario S."/>
            <person name="Vieira F.G."/>
            <person name="Vilella A.J."/>
            <person name="Villasante A."/>
            <person name="Walenz B."/>
            <person name="Wang J."/>
            <person name="Wasserman M."/>
            <person name="Watts T."/>
            <person name="Wilson D."/>
            <person name="Wilson R.K."/>
            <person name="Wing R.A."/>
            <person name="Wolfner M.F."/>
            <person name="Wong A."/>
            <person name="Wong G.K."/>
            <person name="Wu C.I."/>
            <person name="Wu G."/>
            <person name="Yamamoto D."/>
            <person name="Yang H.P."/>
            <person name="Yang S.P."/>
            <person name="Yorke J.A."/>
            <person name="Yoshida K."/>
            <person name="Zdobnov E."/>
            <person name="Zhang P."/>
            <person name="Zhang Y."/>
            <person name="Zimin A.V."/>
            <person name="Baldwin J."/>
            <person name="Abdouelleil A."/>
            <person name="Abdulkadir J."/>
            <person name="Abebe A."/>
            <person name="Abera B."/>
            <person name="Abreu J."/>
            <person name="Acer S.C."/>
            <person name="Aftuck L."/>
            <person name="Alexander A."/>
            <person name="An P."/>
            <person name="Anderson E."/>
            <person name="Anderson S."/>
            <person name="Arachi H."/>
            <person name="Azer M."/>
            <person name="Bachantsang P."/>
            <person name="Barry A."/>
            <person name="Bayul T."/>
            <person name="Berlin A."/>
            <person name="Bessette D."/>
            <person name="Bloom T."/>
            <person name="Blye J."/>
            <person name="Boguslavskiy L."/>
            <person name="Bonnet C."/>
            <person name="Boukhgalter B."/>
            <person name="Bourzgui I."/>
            <person name="Brown A."/>
            <person name="Cahill P."/>
            <person name="Channer S."/>
            <person name="Cheshatsang Y."/>
            <person name="Chuda L."/>
            <person name="Citroen M."/>
            <person name="Collymore A."/>
            <person name="Cooke P."/>
            <person name="Costello M."/>
            <person name="D'Aco K."/>
            <person name="Daza R."/>
            <person name="De Haan G."/>
            <person name="DeGray S."/>
            <person name="DeMaso C."/>
            <person name="Dhargay N."/>
            <person name="Dooley K."/>
            <person name="Dooley E."/>
            <person name="Doricent M."/>
            <person name="Dorje P."/>
            <person name="Dorjee K."/>
            <person name="Dupes A."/>
            <person name="Elong R."/>
            <person name="Falk J."/>
            <person name="Farina A."/>
            <person name="Faro S."/>
            <person name="Ferguson D."/>
            <person name="Fisher S."/>
            <person name="Foley C.D."/>
            <person name="Franke A."/>
            <person name="Friedrich D."/>
            <person name="Gadbois L."/>
            <person name="Gearin G."/>
            <person name="Gearin C.R."/>
            <person name="Giannoukos G."/>
            <person name="Goode T."/>
            <person name="Graham J."/>
            <person name="Grandbois E."/>
            <person name="Grewal S."/>
            <person name="Gyaltsen K."/>
            <person name="Hafez N."/>
            <person name="Hagos B."/>
            <person name="Hall J."/>
            <person name="Henson C."/>
            <person name="Hollinger A."/>
            <person name="Honan T."/>
            <person name="Huard M.D."/>
            <person name="Hughes L."/>
            <person name="Hurhula B."/>
            <person name="Husby M.E."/>
            <person name="Kamat A."/>
            <person name="Kanga B."/>
            <person name="Kashin S."/>
            <person name="Khazanovich D."/>
            <person name="Kisner P."/>
            <person name="Lance K."/>
            <person name="Lara M."/>
            <person name="Lee W."/>
            <person name="Lennon N."/>
            <person name="Letendre F."/>
            <person name="LeVine R."/>
            <person name="Lipovsky A."/>
            <person name="Liu X."/>
            <person name="Liu J."/>
            <person name="Liu S."/>
            <person name="Lokyitsang T."/>
            <person name="Lokyitsang Y."/>
            <person name="Lubonja R."/>
            <person name="Lui A."/>
            <person name="MacDonald P."/>
            <person name="Magnisalis V."/>
            <person name="Maru K."/>
            <person name="Matthews C."/>
            <person name="McCusker W."/>
            <person name="McDonough S."/>
            <person name="Mehta T."/>
            <person name="Meldrim J."/>
            <person name="Meneus L."/>
            <person name="Mihai O."/>
            <person name="Mihalev A."/>
            <person name="Mihova T."/>
            <person name="Mittelman R."/>
            <person name="Mlenga V."/>
            <person name="Montmayeur A."/>
            <person name="Mulrain L."/>
            <person name="Navidi A."/>
            <person name="Naylor J."/>
            <person name="Negash T."/>
            <person name="Nguyen T."/>
            <person name="Nguyen N."/>
            <person name="Nicol R."/>
            <person name="Norbu C."/>
            <person name="Norbu N."/>
            <person name="Novod N."/>
            <person name="O'Neill B."/>
            <person name="Osman S."/>
            <person name="Markiewicz E."/>
            <person name="Oyono O.L."/>
            <person name="Patti C."/>
            <person name="Phunkhang P."/>
            <person name="Pierre F."/>
            <person name="Priest M."/>
            <person name="Raghuraman S."/>
            <person name="Rege F."/>
            <person name="Reyes R."/>
            <person name="Rise C."/>
            <person name="Rogov P."/>
            <person name="Ross K."/>
            <person name="Ryan E."/>
            <person name="Settipalli S."/>
            <person name="Shea T."/>
            <person name="Sherpa N."/>
            <person name="Shi L."/>
            <person name="Shih D."/>
            <person name="Sparrow T."/>
            <person name="Spaulding J."/>
            <person name="Stalker J."/>
            <person name="Stange-Thomann N."/>
            <person name="Stavropoulos S."/>
            <person name="Stone C."/>
            <person name="Strader C."/>
            <person name="Tesfaye S."/>
            <person name="Thomson T."/>
            <person name="Thoulutsang Y."/>
            <person name="Thoulutsang D."/>
            <person name="Topham K."/>
            <person name="Topping I."/>
            <person name="Tsamla T."/>
            <person name="Vassiliev H."/>
            <person name="Vo A."/>
            <person name="Wangchuk T."/>
            <person name="Wangdi T."/>
            <person name="Weiand M."/>
            <person name="Wilkinson J."/>
            <person name="Wilson A."/>
            <person name="Yadav S."/>
            <person name="Young G."/>
            <person name="Yu Q."/>
            <person name="Zembek L."/>
            <person name="Zhong D."/>
            <person name="Zimmer A."/>
            <person name="Zwirko Z."/>
            <person name="Jaffe D.B."/>
            <person name="Alvarez P."/>
            <person name="Brockman W."/>
            <person name="Butler J."/>
            <person name="Chin C."/>
            <person name="Gnerre S."/>
            <person name="Grabherr M."/>
            <person name="Kleber M."/>
            <person name="Mauceli E."/>
            <person name="MacCallum I."/>
        </authorList>
    </citation>
    <scope>NUCLEOTIDE SEQUENCE [LARGE SCALE GENOMIC DNA]</scope>
    <source>
        <strain evidence="6">Tucson 15081-1352.22</strain>
    </source>
</reference>
<feature type="compositionally biased region" description="Polar residues" evidence="1">
    <location>
        <begin position="362"/>
        <end position="380"/>
    </location>
</feature>
<evidence type="ECO:0000313" key="6">
    <source>
        <dbReference type="Proteomes" id="UP000009192"/>
    </source>
</evidence>
<proteinExistence type="predicted"/>
<protein>
    <submittedName>
        <fullName evidence="5">Uncharacterized protein, isoform D</fullName>
    </submittedName>
</protein>
<dbReference type="Pfam" id="PF22889">
    <property type="entry name" value="Tea_mid"/>
    <property type="match status" value="1"/>
</dbReference>
<accession>A0A0Q9X9S7</accession>
<name>A0A0Q9X9S7_DROMO</name>
<dbReference type="FunCoup" id="A0A0Q9X9S7">
    <property type="interactions" value="7"/>
</dbReference>
<feature type="region of interest" description="Disordered" evidence="1">
    <location>
        <begin position="1"/>
        <end position="33"/>
    </location>
</feature>
<evidence type="ECO:0000256" key="1">
    <source>
        <dbReference type="SAM" id="MobiDB-lite"/>
    </source>
</evidence>
<feature type="domain" description="Telomere ends associated alpha-helical" evidence="4">
    <location>
        <begin position="275"/>
        <end position="339"/>
    </location>
</feature>
<dbReference type="EMBL" id="CH933808">
    <property type="protein sequence ID" value="KRG05216.1"/>
    <property type="molecule type" value="Genomic_DNA"/>
</dbReference>
<dbReference type="InterPro" id="IPR057624">
    <property type="entry name" value="Tea_helical"/>
</dbReference>
<feature type="compositionally biased region" description="Polar residues" evidence="1">
    <location>
        <begin position="1679"/>
        <end position="1692"/>
    </location>
</feature>
<evidence type="ECO:0000259" key="3">
    <source>
        <dbReference type="Pfam" id="PF22889"/>
    </source>
</evidence>
<evidence type="ECO:0000259" key="4">
    <source>
        <dbReference type="Pfam" id="PF24236"/>
    </source>
</evidence>
<organism evidence="5 6">
    <name type="scientific">Drosophila mojavensis</name>
    <name type="common">Fruit fly</name>
    <dbReference type="NCBI Taxonomy" id="7230"/>
    <lineage>
        <taxon>Eukaryota</taxon>
        <taxon>Metazoa</taxon>
        <taxon>Ecdysozoa</taxon>
        <taxon>Arthropoda</taxon>
        <taxon>Hexapoda</taxon>
        <taxon>Insecta</taxon>
        <taxon>Pterygota</taxon>
        <taxon>Neoptera</taxon>
        <taxon>Endopterygota</taxon>
        <taxon>Diptera</taxon>
        <taxon>Brachycera</taxon>
        <taxon>Muscomorpha</taxon>
        <taxon>Ephydroidea</taxon>
        <taxon>Drosophilidae</taxon>
        <taxon>Drosophila</taxon>
    </lineage>
</organism>
<dbReference type="InterPro" id="IPR054729">
    <property type="entry name" value="Tea_mid"/>
</dbReference>
<dbReference type="Proteomes" id="UP000009192">
    <property type="component" value="Unassembled WGS sequence"/>
</dbReference>
<feature type="domain" description="Telomere ends associated alpha-helical" evidence="4">
    <location>
        <begin position="813"/>
        <end position="876"/>
    </location>
</feature>
<feature type="compositionally biased region" description="Basic and acidic residues" evidence="1">
    <location>
        <begin position="11"/>
        <end position="31"/>
    </location>
</feature>
<feature type="region of interest" description="Disordered" evidence="1">
    <location>
        <begin position="1831"/>
        <end position="1867"/>
    </location>
</feature>
<sequence length="2165" mass="246537">MTSTRKKKKVKCDPRASEQMRKWLTDKKKNDSTPPVPFSVFSKVVENLPDIAFQIQCNEPGAANKSLDECALWYYNTFYSEPTIRTKYEYKLRSCPLRVKQKLLQGSTAGSSDEFSESNDIGRASTEDGYEVTVNRAGRFLFPVSLATFERYIHKTELLNMLVRKETKSKTKRAELLLDKDVCRKLLRKYYNSFYINSSRRHMEICKFETAPAALRQQLLKMGVPLDELAIKTMQMKSQKSRLPTSPNFKAKVGRSPQGKPPVPRTPYTLSIVSFNEFEKYIINIYDIVWRLKLNDPDYSYKGFEDCAYEYYFAFYLTPEIREKYPYVLAPCTTAMKNRILSVPSPEDRKTLLQMKTKGRRVSTSQPIEQDTEVPQSTSPAELDEEVAGASAEHESPPGAVEEHLPDVVPSGEEHLQEVFPTREEQQQEILPPVKLVGDKWSEIVPPVSFKLFKRYIRNLDDIVQQMLYSGEYNGRTADECALEYYNRFYWDPEIRKQFKYQVKPCPGRVREKLLSLPGEVDLLADIPAIDKGNALLAAERKLITIDDITYEFQISFETFVKYINYEELGKQLALTYEMEKGLANECPSDEQLLKHFYYLFYTDPRVREQFKYNFDAAPLELRKQLMQLAEPVQKREVEKSPLNELCEAMAAEDTPEHDINTNTGCTEISTADCELDVVEDLGSCGRFKFPVSFDTFMRCINHQELLRPLLLRLTQDEEELAAMTSPLHPQCHKILKRYYRSFYVRPSTRDLYEYRFANVSAELLEKLLEYAEPLDEMAKQQMAQAAEEYASENKKKKQEQLEEIAKTLPVTFKLFKRNIRNLEEIVQCMMSDGQHKDMSEDECAFEYYIEFYTKPEVRGKYAYELKPCPSKLREKFLQLNAASSATEMEHSGAVEAAESKELDLQEVEPKNSEQGEQVNIETPAAPGIPQIECNVNERNKNKNVSVQDDKTLVYLEGKTYEFPVSLQTFKRCINYDTIRIELANSFSKDKQKVEKILREERYDLILLRRFYHSFYIDPRVRKLCNYNFNAAPAELQEKLLGFAVQCSPKPTEAEDTSGSPVGESQAEQMLLPRIELQVDQEKEALPQPQSSPAITFPVSFNIFSKTLNLDEVVRQMQQEPQYAKATAHDCMLAYYEAFYRTPEIREKYKCTFKPCPSLLKAKLLQLPLKSLASESSAATENRESTQGSAAVYAARRAKLHSMTKLNMVRYAPYNLKVYIDKRAARCPRKCDLLSEHFAGKQTDEQRQNIEIVWRSLETYEKAAAAVRSAAAAREATAAKETFESESSTTTIIINKTKTVTATTTTTTTIAETAETIRTTETVRNANEATEIGGSAATAAAAESTTTATSEATNTDIFTKVVMDLTKAVTEKPVDNASSSTTTSSGIALQKAKASVAVNKAAPQASTAATKVAEEMANDLHLQSMNPALSKEVMVPTSALEAVEEFFTPVDKVHNMKYLLCTSRGLKNTIWRILSHLTYTEFKLYTSIYGAASLYEDDNILSLCYYFVLSRGNWPTNFYVKLRMLPQLLQKKGVKLDSLDLGQLSPKMLHREDLIHFTNFDEIVERSFHARTGHEIANLQDLFNEAKKFYAMCWSQDRWLHQVPQITEELAHSINWTDNMPMEETTPPATLPLCMAHSSSPVQVISSQSSEERQEEINSTPSDQTGATVPETPEEAIEASQSSTCPPTQLDVSPSPPCFVDMQNVQPASQAMEIETQNDPLNQSNLVPAEKSEVQVKTEPIKFLNMMRFSLHSDNSSDTFNCELIAPEDQVINLDTDEEKRSEELACLEISNSIVDNVLPSSCPNTSDSYQNLLAEVHRLDDELNPALTAESQLPAPQPEETVKDTNAQQAEEPAPALPVKSVPAKKQTQVQIRKKTRCIMPDNVPQLRHEFRPLPVAAMVRIEADGLMLHVNKDGEAEEAEEEQQPATSSQVQQVPLQSEPQSVSQALATDNTLMESSQLQNLLDAPYINQRKVNVEEISDSNKNNSAALMEMKRKNVVFRSLERYMAFSALTKAQISRYHINSLSVGSPYQQALICVDGRLCNVTGPLLQILFSRCTASLRADLEHLLRDMDEFCYNCRKPLRADSTEDLRTRVLYMFMRVAPPFVRFRLEFENETREWAACSAICEQEKEKIKPKSDVQTVIRPEILERMKQLKFLLLHPYH</sequence>
<evidence type="ECO:0000313" key="5">
    <source>
        <dbReference type="EMBL" id="KRG05216.1"/>
    </source>
</evidence>
<gene>
    <name evidence="5" type="primary">Dmoj\GI21059</name>
    <name evidence="5" type="ORF">Dmoj_GI21059</name>
</gene>
<feature type="region of interest" description="Disordered" evidence="1">
    <location>
        <begin position="356"/>
        <end position="399"/>
    </location>
</feature>
<feature type="region of interest" description="Disordered" evidence="1">
    <location>
        <begin position="240"/>
        <end position="262"/>
    </location>
</feature>
<feature type="compositionally biased region" description="Basic residues" evidence="1">
    <location>
        <begin position="1"/>
        <end position="10"/>
    </location>
</feature>
<dbReference type="OrthoDB" id="8065942at2759"/>
<feature type="compositionally biased region" description="Low complexity" evidence="1">
    <location>
        <begin position="1640"/>
        <end position="1649"/>
    </location>
</feature>
<feature type="domain" description="Telomere ends associated alpha-helical" evidence="4">
    <location>
        <begin position="38"/>
        <end position="103"/>
    </location>
</feature>
<dbReference type="Pfam" id="PF22884">
    <property type="entry name" value="Tea_C"/>
    <property type="match status" value="1"/>
</dbReference>
<feature type="domain" description="Telomere ends associated middle" evidence="3">
    <location>
        <begin position="1443"/>
        <end position="1600"/>
    </location>
</feature>
<feature type="region of interest" description="Disordered" evidence="1">
    <location>
        <begin position="1916"/>
        <end position="1947"/>
    </location>
</feature>
<dbReference type="InterPro" id="IPR054730">
    <property type="entry name" value="Tea_C"/>
</dbReference>
<feature type="domain" description="Telomere ends associated C-terminal" evidence="2">
    <location>
        <begin position="1998"/>
        <end position="2157"/>
    </location>
</feature>
<keyword evidence="6" id="KW-1185">Reference proteome</keyword>
<dbReference type="InParanoid" id="A0A0Q9X9S7"/>
<feature type="region of interest" description="Disordered" evidence="1">
    <location>
        <begin position="1640"/>
        <end position="1692"/>
    </location>
</feature>
<feature type="domain" description="Telomere ends associated alpha-helical" evidence="4">
    <location>
        <begin position="1101"/>
        <end position="1164"/>
    </location>
</feature>